<keyword evidence="1" id="KW-0732">Signal</keyword>
<evidence type="ECO:0000256" key="1">
    <source>
        <dbReference type="SAM" id="SignalP"/>
    </source>
</evidence>
<gene>
    <name evidence="2" type="ORF">DI396_06745</name>
</gene>
<protein>
    <submittedName>
        <fullName evidence="2">Uncharacterized protein</fullName>
    </submittedName>
</protein>
<name>A0A2V4N1H1_9RHOB</name>
<dbReference type="EMBL" id="QFVT01000004">
    <property type="protein sequence ID" value="PYC47792.1"/>
    <property type="molecule type" value="Genomic_DNA"/>
</dbReference>
<proteinExistence type="predicted"/>
<organism evidence="2 3">
    <name type="scientific">Litorivita pollutaquae</name>
    <dbReference type="NCBI Taxonomy" id="2200892"/>
    <lineage>
        <taxon>Bacteria</taxon>
        <taxon>Pseudomonadati</taxon>
        <taxon>Pseudomonadota</taxon>
        <taxon>Alphaproteobacteria</taxon>
        <taxon>Rhodobacterales</taxon>
        <taxon>Paracoccaceae</taxon>
        <taxon>Litorivita</taxon>
    </lineage>
</organism>
<comment type="caution">
    <text evidence="2">The sequence shown here is derived from an EMBL/GenBank/DDBJ whole genome shotgun (WGS) entry which is preliminary data.</text>
</comment>
<keyword evidence="3" id="KW-1185">Reference proteome</keyword>
<accession>A0A2V4N1H1</accession>
<sequence length="196" mass="20917">MRRAICFLAACIFATVVSAQGRSDLAGRGVFHIDFAGLFEAHAAEVVQPAPDLRILEMDGPVIVEERRRPDGGLRYGAVDQSSGGAVGCLLRVLAEANAVVKSCPDRVTKDAAMRLNTSLRRAAQFYADNTYPKREISEIEGALSTFITARASSAACAALEDGQLQFLESLSSLSSQRSIGKSLAQPRLPVMSPCS</sequence>
<dbReference type="Proteomes" id="UP000248012">
    <property type="component" value="Unassembled WGS sequence"/>
</dbReference>
<reference evidence="2 3" key="1">
    <citation type="submission" date="2018-05" db="EMBL/GenBank/DDBJ databases">
        <title>Oceanovita maritima gen. nov., sp. nov., a marine bacterium in the family Rhodobacteraceae isolated from surface seawater of Lundu port Xiamen, China.</title>
        <authorList>
            <person name="Hetharua B.H."/>
            <person name="Min D."/>
            <person name="Liao H."/>
            <person name="Tian Y."/>
        </authorList>
    </citation>
    <scope>NUCLEOTIDE SEQUENCE [LARGE SCALE GENOMIC DNA]</scope>
    <source>
        <strain evidence="2 3">FSX-11</strain>
    </source>
</reference>
<feature type="signal peptide" evidence="1">
    <location>
        <begin position="1"/>
        <end position="19"/>
    </location>
</feature>
<evidence type="ECO:0000313" key="3">
    <source>
        <dbReference type="Proteomes" id="UP000248012"/>
    </source>
</evidence>
<evidence type="ECO:0000313" key="2">
    <source>
        <dbReference type="EMBL" id="PYC47792.1"/>
    </source>
</evidence>
<feature type="chain" id="PRO_5016101375" evidence="1">
    <location>
        <begin position="20"/>
        <end position="196"/>
    </location>
</feature>
<dbReference type="OrthoDB" id="7863598at2"/>
<dbReference type="AlphaFoldDB" id="A0A2V4N1H1"/>